<keyword evidence="5" id="KW-1185">Reference proteome</keyword>
<evidence type="ECO:0000259" key="3">
    <source>
        <dbReference type="Pfam" id="PF00685"/>
    </source>
</evidence>
<comment type="caution">
    <text evidence="4">The sequence shown here is derived from an EMBL/GenBank/DDBJ whole genome shotgun (WGS) entry which is preliminary data.</text>
</comment>
<evidence type="ECO:0000256" key="1">
    <source>
        <dbReference type="ARBA" id="ARBA00005771"/>
    </source>
</evidence>
<dbReference type="PANTHER" id="PTHR11783">
    <property type="entry name" value="SULFOTRANSFERASE SULT"/>
    <property type="match status" value="1"/>
</dbReference>
<protein>
    <submittedName>
        <fullName evidence="4">Aryl sulfotransferase</fullName>
        <ecNumber evidence="4">2.8.2.1</ecNumber>
    </submittedName>
</protein>
<evidence type="ECO:0000313" key="5">
    <source>
        <dbReference type="Proteomes" id="UP000575068"/>
    </source>
</evidence>
<reference evidence="4 5" key="1">
    <citation type="submission" date="2020-08" db="EMBL/GenBank/DDBJ databases">
        <title>Genomic Encyclopedia of Type Strains, Phase IV (KMG-IV): sequencing the most valuable type-strain genomes for metagenomic binning, comparative biology and taxonomic classification.</title>
        <authorList>
            <person name="Goeker M."/>
        </authorList>
    </citation>
    <scope>NUCLEOTIDE SEQUENCE [LARGE SCALE GENOMIC DNA]</scope>
    <source>
        <strain evidence="4 5">DSM 7465</strain>
    </source>
</reference>
<dbReference type="EMBL" id="JACHOV010000023">
    <property type="protein sequence ID" value="MBB4642994.1"/>
    <property type="molecule type" value="Genomic_DNA"/>
</dbReference>
<gene>
    <name evidence="4" type="ORF">HNQ99_003332</name>
</gene>
<dbReference type="Pfam" id="PF00685">
    <property type="entry name" value="Sulfotransfer_1"/>
    <property type="match status" value="1"/>
</dbReference>
<accession>A0A840HZW0</accession>
<dbReference type="InterPro" id="IPR000863">
    <property type="entry name" value="Sulfotransferase_dom"/>
</dbReference>
<dbReference type="InterPro" id="IPR027417">
    <property type="entry name" value="P-loop_NTPase"/>
</dbReference>
<sequence length="243" mass="27902">MDEEVSVSNISPWLDSVYPEKKVKLDLIAAQDHRRVFKTHLPIDALVFSQNAKYIYVGRDGRDIVWSLYDHQVAVSQDARLPLETGAGSSGRLRVVAPPPPSILDYFDTWLEKDGHPFWPFWENVQSWWQARMLPNVLFVHYSDLIADLDEQVRRIAAFVEIPLAQDRLPLILRNCGLDYMRAHAGRYVPHGTGLWKEDGKAFFNKGQNGRWIGMLPPKANAKFKQRAIAELGIDCARWMMSE</sequence>
<comment type="similarity">
    <text evidence="1">Belongs to the sulfotransferase 1 family.</text>
</comment>
<dbReference type="AlphaFoldDB" id="A0A840HZW0"/>
<dbReference type="EC" id="2.8.2.1" evidence="4"/>
<dbReference type="Gene3D" id="3.40.50.300">
    <property type="entry name" value="P-loop containing nucleotide triphosphate hydrolases"/>
    <property type="match status" value="1"/>
</dbReference>
<feature type="domain" description="Sulfotransferase" evidence="3">
    <location>
        <begin position="4"/>
        <end position="226"/>
    </location>
</feature>
<dbReference type="SUPFAM" id="SSF52540">
    <property type="entry name" value="P-loop containing nucleoside triphosphate hydrolases"/>
    <property type="match status" value="1"/>
</dbReference>
<keyword evidence="2 4" id="KW-0808">Transferase</keyword>
<name>A0A840HZW0_9SPHN</name>
<evidence type="ECO:0000313" key="4">
    <source>
        <dbReference type="EMBL" id="MBB4642994.1"/>
    </source>
</evidence>
<organism evidence="4 5">
    <name type="scientific">Rhizorhapis suberifaciens</name>
    <name type="common">corky root of lettuce</name>
    <dbReference type="NCBI Taxonomy" id="13656"/>
    <lineage>
        <taxon>Bacteria</taxon>
        <taxon>Pseudomonadati</taxon>
        <taxon>Pseudomonadota</taxon>
        <taxon>Alphaproteobacteria</taxon>
        <taxon>Sphingomonadales</taxon>
        <taxon>Sphingomonadaceae</taxon>
        <taxon>Rhizorhapis</taxon>
    </lineage>
</organism>
<evidence type="ECO:0000256" key="2">
    <source>
        <dbReference type="ARBA" id="ARBA00022679"/>
    </source>
</evidence>
<proteinExistence type="inferred from homology"/>
<dbReference type="Proteomes" id="UP000575068">
    <property type="component" value="Unassembled WGS sequence"/>
</dbReference>
<dbReference type="GO" id="GO:0004062">
    <property type="term" value="F:aryl sulfotransferase activity"/>
    <property type="evidence" value="ECO:0007669"/>
    <property type="project" value="UniProtKB-EC"/>
</dbReference>